<dbReference type="EMBL" id="JAGDFL010000843">
    <property type="protein sequence ID" value="KAG7380767.1"/>
    <property type="molecule type" value="Genomic_DNA"/>
</dbReference>
<evidence type="ECO:0000313" key="3">
    <source>
        <dbReference type="Proteomes" id="UP000693981"/>
    </source>
</evidence>
<protein>
    <submittedName>
        <fullName evidence="2">Uncharacterized protein</fullName>
    </submittedName>
</protein>
<sequence>MQADLFDELPEVPSDLFAFVDDVCSSLDSTATAELSLTESGVAVVETSPRPQSQKTKRRMGRNSTVAYSTDHYRRRKAELQTLTAEAKRLNAQLVQLVYSRQGRTDSEMLLELQTAQEDRRRWRGLATIEYEGRMRARTTNQRLKAVQLKQLKVLNSIRKVLCQDGVLEGMKFVERLNPMADSSFFHLDYSDHVLAELSSKLKQQRMDVQARLPNVDEGVAVALRSRTKHQGSCFETNVITSLACTADQAGVLLWNFYTNKNMKDIRDSFRFIRAKSPRGWEESNKGCCIVSILIQNQKGDLLPVEAVSAYHKYEEVDSIAVVGTTSWFLPTEELRFIDRYWTAVSRLPSDPEHSSLIRTHYELQVESAGAKSNSSLQEMMIHSIGQRTRKYLQLQQDAFLDEANPAVISTAVS</sequence>
<proteinExistence type="predicted"/>
<name>A0A8T1VHK0_9STRA</name>
<dbReference type="Proteomes" id="UP000693981">
    <property type="component" value="Unassembled WGS sequence"/>
</dbReference>
<comment type="caution">
    <text evidence="2">The sequence shown here is derived from an EMBL/GenBank/DDBJ whole genome shotgun (WGS) entry which is preliminary data.</text>
</comment>
<dbReference type="OrthoDB" id="129396at2759"/>
<gene>
    <name evidence="2" type="ORF">PHYBOEH_011331</name>
</gene>
<organism evidence="2 3">
    <name type="scientific">Phytophthora boehmeriae</name>
    <dbReference type="NCBI Taxonomy" id="109152"/>
    <lineage>
        <taxon>Eukaryota</taxon>
        <taxon>Sar</taxon>
        <taxon>Stramenopiles</taxon>
        <taxon>Oomycota</taxon>
        <taxon>Peronosporomycetes</taxon>
        <taxon>Peronosporales</taxon>
        <taxon>Peronosporaceae</taxon>
        <taxon>Phytophthora</taxon>
    </lineage>
</organism>
<dbReference type="AlphaFoldDB" id="A0A8T1VHK0"/>
<keyword evidence="3" id="KW-1185">Reference proteome</keyword>
<reference evidence="2" key="1">
    <citation type="submission" date="2021-02" db="EMBL/GenBank/DDBJ databases">
        <authorList>
            <person name="Palmer J.M."/>
        </authorList>
    </citation>
    <scope>NUCLEOTIDE SEQUENCE</scope>
    <source>
        <strain evidence="2">SCRP23</strain>
    </source>
</reference>
<evidence type="ECO:0000256" key="1">
    <source>
        <dbReference type="SAM" id="MobiDB-lite"/>
    </source>
</evidence>
<accession>A0A8T1VHK0</accession>
<evidence type="ECO:0000313" key="2">
    <source>
        <dbReference type="EMBL" id="KAG7380767.1"/>
    </source>
</evidence>
<feature type="region of interest" description="Disordered" evidence="1">
    <location>
        <begin position="43"/>
        <end position="64"/>
    </location>
</feature>